<dbReference type="EMBL" id="VORY01000002">
    <property type="protein sequence ID" value="TXD95288.1"/>
    <property type="molecule type" value="Genomic_DNA"/>
</dbReference>
<reference evidence="2 3" key="1">
    <citation type="submission" date="2019-08" db="EMBL/GenBank/DDBJ databases">
        <title>Genome sequence of Gillisia hiemivivida IC154 (type strain).</title>
        <authorList>
            <person name="Bowman J.P."/>
        </authorList>
    </citation>
    <scope>NUCLEOTIDE SEQUENCE [LARGE SCALE GENOMIC DNA]</scope>
    <source>
        <strain evidence="2 3">IC154</strain>
    </source>
</reference>
<evidence type="ECO:0000313" key="2">
    <source>
        <dbReference type="EMBL" id="TXD95288.1"/>
    </source>
</evidence>
<dbReference type="Pfam" id="PF02566">
    <property type="entry name" value="OsmC"/>
    <property type="match status" value="1"/>
</dbReference>
<dbReference type="SUPFAM" id="SSF53474">
    <property type="entry name" value="alpha/beta-Hydrolases"/>
    <property type="match status" value="1"/>
</dbReference>
<dbReference type="Pfam" id="PF12146">
    <property type="entry name" value="Hydrolase_4"/>
    <property type="match status" value="1"/>
</dbReference>
<dbReference type="OrthoDB" id="9791538at2"/>
<dbReference type="InterPro" id="IPR015946">
    <property type="entry name" value="KH_dom-like_a/b"/>
</dbReference>
<proteinExistence type="predicted"/>
<protein>
    <submittedName>
        <fullName evidence="2">OsmC family protein</fullName>
    </submittedName>
</protein>
<feature type="domain" description="Serine aminopeptidase S33" evidence="1">
    <location>
        <begin position="44"/>
        <end position="118"/>
    </location>
</feature>
<dbReference type="Gene3D" id="3.30.300.20">
    <property type="match status" value="1"/>
</dbReference>
<organism evidence="2 3">
    <name type="scientific">Gillisia hiemivivida</name>
    <dbReference type="NCBI Taxonomy" id="291190"/>
    <lineage>
        <taxon>Bacteria</taxon>
        <taxon>Pseudomonadati</taxon>
        <taxon>Bacteroidota</taxon>
        <taxon>Flavobacteriia</taxon>
        <taxon>Flavobacteriales</taxon>
        <taxon>Flavobacteriaceae</taxon>
        <taxon>Gillisia</taxon>
    </lineage>
</organism>
<dbReference type="InterPro" id="IPR029058">
    <property type="entry name" value="AB_hydrolase_fold"/>
</dbReference>
<dbReference type="Proteomes" id="UP000321367">
    <property type="component" value="Unassembled WGS sequence"/>
</dbReference>
<dbReference type="Gene3D" id="3.40.50.1820">
    <property type="entry name" value="alpha/beta hydrolase"/>
    <property type="match status" value="1"/>
</dbReference>
<evidence type="ECO:0000259" key="1">
    <source>
        <dbReference type="Pfam" id="PF12146"/>
    </source>
</evidence>
<dbReference type="InterPro" id="IPR003718">
    <property type="entry name" value="OsmC/Ohr_fam"/>
</dbReference>
<dbReference type="PANTHER" id="PTHR39624:SF2">
    <property type="entry name" value="OSMC-LIKE PROTEIN"/>
    <property type="match status" value="1"/>
</dbReference>
<dbReference type="InterPro" id="IPR036102">
    <property type="entry name" value="OsmC/Ohrsf"/>
</dbReference>
<accession>A0A5C6ZX21</accession>
<dbReference type="RefSeq" id="WP_146929775.1">
    <property type="nucleotide sequence ID" value="NZ_CBCSHZ010000001.1"/>
</dbReference>
<dbReference type="InterPro" id="IPR022742">
    <property type="entry name" value="Hydrolase_4"/>
</dbReference>
<dbReference type="AlphaFoldDB" id="A0A5C6ZX21"/>
<name>A0A5C6ZX21_9FLAO</name>
<dbReference type="SUPFAM" id="SSF82784">
    <property type="entry name" value="OsmC-like"/>
    <property type="match status" value="1"/>
</dbReference>
<gene>
    <name evidence="2" type="ORF">ES724_03815</name>
</gene>
<comment type="caution">
    <text evidence="2">The sequence shown here is derived from an EMBL/GenBank/DDBJ whole genome shotgun (WGS) entry which is preliminary data.</text>
</comment>
<sequence length="405" mass="44596">MSTSKITFKNKEGIDLKGSIELPENRTPHNFVLFAHCFTCNKNFLAVKNISEALTAKGFGILRFDFTGLGESDGEFADSNFSGNVEDLVSASSYLEDNYRAPSLLIGHSLGGAAVLFASTLLDSVTAVATIGAPSHIGHVKNLLKNDVDDIQKNGIAEVNIGGRNFNIKKQFLDDLENNDLPDIISKLEKSLLILHSPQDTIVGINNAEEIYLAARHPKSFISLDGADHLLSNKIDSNYVGDVIGTWANRYLDIPVETELKSNLNVVAHLGPEGFTTQIKAGRHNLIADEPEHLGGNNFGPNPYEYVSAGLAACTSMTIQMYAKRKGWVVDFVETQVIYGREHAIDCEKCEEEGTKIDTFKRELIIKGDLDEKQRKRLLEIANKCPVHKTLHSETQIITSLVDQK</sequence>
<dbReference type="PANTHER" id="PTHR39624">
    <property type="entry name" value="PROTEIN INVOLVED IN RIMO-MEDIATED BETA-METHYLTHIOLATION OF RIBOSOMAL PROTEIN S12 YCAO"/>
    <property type="match status" value="1"/>
</dbReference>
<evidence type="ECO:0000313" key="3">
    <source>
        <dbReference type="Proteomes" id="UP000321367"/>
    </source>
</evidence>
<keyword evidence="3" id="KW-1185">Reference proteome</keyword>